<feature type="non-terminal residue" evidence="2">
    <location>
        <position position="373"/>
    </location>
</feature>
<evidence type="ECO:0000313" key="2">
    <source>
        <dbReference type="EMBL" id="KKK66781.1"/>
    </source>
</evidence>
<accession>A0A0F9A3N1</accession>
<reference evidence="2" key="1">
    <citation type="journal article" date="2015" name="Nature">
        <title>Complex archaea that bridge the gap between prokaryotes and eukaryotes.</title>
        <authorList>
            <person name="Spang A."/>
            <person name="Saw J.H."/>
            <person name="Jorgensen S.L."/>
            <person name="Zaremba-Niedzwiedzka K."/>
            <person name="Martijn J."/>
            <person name="Lind A.E."/>
            <person name="van Eijk R."/>
            <person name="Schleper C."/>
            <person name="Guy L."/>
            <person name="Ettema T.J."/>
        </authorList>
    </citation>
    <scope>NUCLEOTIDE SEQUENCE</scope>
</reference>
<gene>
    <name evidence="2" type="ORF">LCGC14_2960640</name>
</gene>
<feature type="transmembrane region" description="Helical" evidence="1">
    <location>
        <begin position="322"/>
        <end position="347"/>
    </location>
</feature>
<dbReference type="AlphaFoldDB" id="A0A0F9A3N1"/>
<keyword evidence="1" id="KW-1133">Transmembrane helix</keyword>
<protein>
    <submittedName>
        <fullName evidence="2">Uncharacterized protein</fullName>
    </submittedName>
</protein>
<name>A0A0F9A3N1_9ZZZZ</name>
<sequence length="373" mass="41636">GFGITSGFISITVHPIPTDITVNETIVDVYINRSFYLKINYTEEISSAVINGAMLNVSWASFYNIIPVANGFIVNFSTIDLSLTIYTILLELSHPGHESGFHNVYVNVIPKSTSLQIFLNQEDKTTDKSLSIPGNNPLNITVIYKDTITDSFISGAIVELNGSGISETLTENGQQYSIIFNSGDFSIGIYFLSISIQKENYNIVPSIIKITIDQIEILVEIIEFNGTLDIFAGDSFSISIILTEEGSGKLIENANVSYSWLSYLDEAFTNIGDGIYEIQIKVPNSAKGSYTIDLIVLIEGTQFKNRIFPLNIYILQRPTPNYLIWIILGILIPVIGVLSALSLRNYVIIPRKRKKERLFMNTIQVFKDVKNIQ</sequence>
<comment type="caution">
    <text evidence="2">The sequence shown here is derived from an EMBL/GenBank/DDBJ whole genome shotgun (WGS) entry which is preliminary data.</text>
</comment>
<proteinExistence type="predicted"/>
<keyword evidence="1" id="KW-0472">Membrane</keyword>
<keyword evidence="1" id="KW-0812">Transmembrane</keyword>
<dbReference type="EMBL" id="LAZR01059916">
    <property type="protein sequence ID" value="KKK66781.1"/>
    <property type="molecule type" value="Genomic_DNA"/>
</dbReference>
<evidence type="ECO:0000256" key="1">
    <source>
        <dbReference type="SAM" id="Phobius"/>
    </source>
</evidence>
<organism evidence="2">
    <name type="scientific">marine sediment metagenome</name>
    <dbReference type="NCBI Taxonomy" id="412755"/>
    <lineage>
        <taxon>unclassified sequences</taxon>
        <taxon>metagenomes</taxon>
        <taxon>ecological metagenomes</taxon>
    </lineage>
</organism>
<feature type="non-terminal residue" evidence="2">
    <location>
        <position position="1"/>
    </location>
</feature>